<comment type="caution">
    <text evidence="2">The sequence shown here is derived from an EMBL/GenBank/DDBJ whole genome shotgun (WGS) entry which is preliminary data.</text>
</comment>
<reference evidence="3" key="1">
    <citation type="journal article" date="2017" name="Genome Announc.">
        <title>Draft Genome Sequence of Terrimicrobium sacchariphilum NM-5T, a Facultative Anaerobic Soil Bacterium of the Class Spartobacteria.</title>
        <authorList>
            <person name="Qiu Y.L."/>
            <person name="Tourlousse D.M."/>
            <person name="Matsuura N."/>
            <person name="Ohashi A."/>
            <person name="Sekiguchi Y."/>
        </authorList>
    </citation>
    <scope>NUCLEOTIDE SEQUENCE [LARGE SCALE GENOMIC DNA]</scope>
    <source>
        <strain evidence="3">NM-5</strain>
    </source>
</reference>
<dbReference type="SUPFAM" id="SSF47240">
    <property type="entry name" value="Ferritin-like"/>
    <property type="match status" value="1"/>
</dbReference>
<name>A0A146G750_TERSA</name>
<proteinExistence type="predicted"/>
<evidence type="ECO:0000313" key="2">
    <source>
        <dbReference type="EMBL" id="GAT33202.1"/>
    </source>
</evidence>
<organism evidence="2 3">
    <name type="scientific">Terrimicrobium sacchariphilum</name>
    <dbReference type="NCBI Taxonomy" id="690879"/>
    <lineage>
        <taxon>Bacteria</taxon>
        <taxon>Pseudomonadati</taxon>
        <taxon>Verrucomicrobiota</taxon>
        <taxon>Terrimicrobiia</taxon>
        <taxon>Terrimicrobiales</taxon>
        <taxon>Terrimicrobiaceae</taxon>
        <taxon>Terrimicrobium</taxon>
    </lineage>
</organism>
<feature type="signal peptide" evidence="1">
    <location>
        <begin position="1"/>
        <end position="18"/>
    </location>
</feature>
<dbReference type="GO" id="GO:0016491">
    <property type="term" value="F:oxidoreductase activity"/>
    <property type="evidence" value="ECO:0007669"/>
    <property type="project" value="InterPro"/>
</dbReference>
<dbReference type="InterPro" id="IPR012348">
    <property type="entry name" value="RNR-like"/>
</dbReference>
<dbReference type="STRING" id="690879.TSACC_21612"/>
<dbReference type="OrthoDB" id="200209at2"/>
<protein>
    <submittedName>
        <fullName evidence="2">YHS domain-containing protein</fullName>
    </submittedName>
</protein>
<dbReference type="EMBL" id="BDCO01000002">
    <property type="protein sequence ID" value="GAT33202.1"/>
    <property type="molecule type" value="Genomic_DNA"/>
</dbReference>
<keyword evidence="1" id="KW-0732">Signal</keyword>
<dbReference type="Proteomes" id="UP000076023">
    <property type="component" value="Unassembled WGS sequence"/>
</dbReference>
<gene>
    <name evidence="2" type="ORF">TSACC_21612</name>
</gene>
<evidence type="ECO:0000313" key="3">
    <source>
        <dbReference type="Proteomes" id="UP000076023"/>
    </source>
</evidence>
<sequence>MKFLTLLATILAPLGLKAADAKPAYPLTTCVVSGEKLGGMGDAYVFTYEGREIQLCCQHCKAMFDKDPAKYLKVLDNAGKTH</sequence>
<dbReference type="AlphaFoldDB" id="A0A146G750"/>
<accession>A0A146G750</accession>
<feature type="chain" id="PRO_5007524651" evidence="1">
    <location>
        <begin position="19"/>
        <end position="82"/>
    </location>
</feature>
<keyword evidence="3" id="KW-1185">Reference proteome</keyword>
<dbReference type="RefSeq" id="WP_075078966.1">
    <property type="nucleotide sequence ID" value="NZ_BDCO01000002.1"/>
</dbReference>
<dbReference type="InterPro" id="IPR009078">
    <property type="entry name" value="Ferritin-like_SF"/>
</dbReference>
<evidence type="ECO:0000256" key="1">
    <source>
        <dbReference type="SAM" id="SignalP"/>
    </source>
</evidence>
<dbReference type="Gene3D" id="1.10.620.20">
    <property type="entry name" value="Ribonucleotide Reductase, subunit A"/>
    <property type="match status" value="1"/>
</dbReference>
<dbReference type="InParanoid" id="A0A146G750"/>